<evidence type="ECO:0000256" key="8">
    <source>
        <dbReference type="ARBA" id="ARBA00048794"/>
    </source>
</evidence>
<evidence type="ECO:0000256" key="4">
    <source>
        <dbReference type="ARBA" id="ARBA00022679"/>
    </source>
</evidence>
<reference evidence="11" key="1">
    <citation type="submission" date="2015-01" db="EMBL/GenBank/DDBJ databases">
        <title>Transcriptome Assembly of Fopius arisanus.</title>
        <authorList>
            <person name="Geib S."/>
        </authorList>
    </citation>
    <scope>NUCLEOTIDE SEQUENCE</scope>
</reference>
<evidence type="ECO:0000256" key="3">
    <source>
        <dbReference type="ARBA" id="ARBA00016301"/>
    </source>
</evidence>
<dbReference type="GO" id="GO:0000287">
    <property type="term" value="F:magnesium ion binding"/>
    <property type="evidence" value="ECO:0007669"/>
    <property type="project" value="InterPro"/>
</dbReference>
<dbReference type="EMBL" id="GBYB01007008">
    <property type="protein sequence ID" value="JAG76775.1"/>
    <property type="molecule type" value="Transcribed_RNA"/>
</dbReference>
<evidence type="ECO:0000313" key="11">
    <source>
        <dbReference type="EMBL" id="JAG76775.1"/>
    </source>
</evidence>
<proteinExistence type="inferred from homology"/>
<evidence type="ECO:0000256" key="7">
    <source>
        <dbReference type="ARBA" id="ARBA00048641"/>
    </source>
</evidence>
<dbReference type="GO" id="GO:0019878">
    <property type="term" value="P:lysine biosynthetic process via aminoadipic acid"/>
    <property type="evidence" value="ECO:0007669"/>
    <property type="project" value="TreeGrafter"/>
</dbReference>
<dbReference type="InterPro" id="IPR050559">
    <property type="entry name" value="P-Pant_transferase_sf"/>
</dbReference>
<evidence type="ECO:0000256" key="5">
    <source>
        <dbReference type="ARBA" id="ARBA00030484"/>
    </source>
</evidence>
<feature type="domain" description="4'-phosphopantetheinyl transferase" evidence="9">
    <location>
        <begin position="112"/>
        <end position="224"/>
    </location>
</feature>
<evidence type="ECO:0000256" key="2">
    <source>
        <dbReference type="ARBA" id="ARBA00013172"/>
    </source>
</evidence>
<dbReference type="SUPFAM" id="SSF56214">
    <property type="entry name" value="4'-phosphopantetheinyl transferase"/>
    <property type="match status" value="2"/>
</dbReference>
<organism evidence="11">
    <name type="scientific">Fopius arisanus</name>
    <dbReference type="NCBI Taxonomy" id="64838"/>
    <lineage>
        <taxon>Eukaryota</taxon>
        <taxon>Metazoa</taxon>
        <taxon>Ecdysozoa</taxon>
        <taxon>Arthropoda</taxon>
        <taxon>Hexapoda</taxon>
        <taxon>Insecta</taxon>
        <taxon>Pterygota</taxon>
        <taxon>Neoptera</taxon>
        <taxon>Endopterygota</taxon>
        <taxon>Hymenoptera</taxon>
        <taxon>Apocrita</taxon>
        <taxon>Ichneumonoidea</taxon>
        <taxon>Braconidae</taxon>
        <taxon>Opiinae</taxon>
        <taxon>Fopius</taxon>
    </lineage>
</organism>
<dbReference type="FunFam" id="3.90.470.20:FF:000003">
    <property type="entry name" value="L-aminoadipate-semialdehyde dehydrogenase-phosphopantetheinyl transferase"/>
    <property type="match status" value="1"/>
</dbReference>
<gene>
    <name evidence="11" type="primary">aasdhppt</name>
    <name evidence="11" type="ORF">g.38985</name>
</gene>
<evidence type="ECO:0000259" key="10">
    <source>
        <dbReference type="Pfam" id="PF22624"/>
    </source>
</evidence>
<comment type="similarity">
    <text evidence="1">Belongs to the P-Pant transferase superfamily. AcpS family.</text>
</comment>
<evidence type="ECO:0000256" key="1">
    <source>
        <dbReference type="ARBA" id="ARBA00006195"/>
    </source>
</evidence>
<comment type="catalytic activity">
    <reaction evidence="7">
        <text>apo-[ACP] + CoA = holo-[ACP] + adenosine 3',5'-bisphosphate + H(+)</text>
        <dbReference type="Rhea" id="RHEA:12068"/>
        <dbReference type="Rhea" id="RHEA-COMP:9685"/>
        <dbReference type="Rhea" id="RHEA-COMP:9690"/>
        <dbReference type="ChEBI" id="CHEBI:15378"/>
        <dbReference type="ChEBI" id="CHEBI:29999"/>
        <dbReference type="ChEBI" id="CHEBI:57287"/>
        <dbReference type="ChEBI" id="CHEBI:58343"/>
        <dbReference type="ChEBI" id="CHEBI:64479"/>
        <dbReference type="EC" id="2.7.8.7"/>
    </reaction>
    <physiologicalReaction direction="left-to-right" evidence="7">
        <dbReference type="Rhea" id="RHEA:12069"/>
    </physiologicalReaction>
</comment>
<dbReference type="Pfam" id="PF01648">
    <property type="entry name" value="ACPS"/>
    <property type="match status" value="1"/>
</dbReference>
<accession>A0A0C9PZM2</accession>
<dbReference type="InterPro" id="IPR008278">
    <property type="entry name" value="4-PPantetheinyl_Trfase_dom"/>
</dbReference>
<name>A0A0C9PZM2_9HYME</name>
<dbReference type="InterPro" id="IPR037143">
    <property type="entry name" value="4-PPantetheinyl_Trfase_dom_sf"/>
</dbReference>
<dbReference type="GO" id="GO:0008897">
    <property type="term" value="F:holo-[acyl-carrier-protein] synthase activity"/>
    <property type="evidence" value="ECO:0007669"/>
    <property type="project" value="UniProtKB-EC"/>
</dbReference>
<dbReference type="Pfam" id="PF22624">
    <property type="entry name" value="AASDHPPT_N"/>
    <property type="match status" value="1"/>
</dbReference>
<dbReference type="AlphaFoldDB" id="A0A0C9PZM2"/>
<feature type="domain" description="4'-phosphopantetheinyl transferase N-terminal" evidence="10">
    <location>
        <begin position="14"/>
        <end position="108"/>
    </location>
</feature>
<dbReference type="Gene3D" id="3.90.470.20">
    <property type="entry name" value="4'-phosphopantetheinyl transferase domain"/>
    <property type="match status" value="2"/>
</dbReference>
<dbReference type="EC" id="2.7.8.7" evidence="2"/>
<keyword evidence="4" id="KW-0808">Transferase</keyword>
<dbReference type="GO" id="GO:0005829">
    <property type="term" value="C:cytosol"/>
    <property type="evidence" value="ECO:0007669"/>
    <property type="project" value="TreeGrafter"/>
</dbReference>
<dbReference type="PANTHER" id="PTHR12215:SF10">
    <property type="entry name" value="L-AMINOADIPATE-SEMIALDEHYDE DEHYDROGENASE-PHOSPHOPANTETHEINYL TRANSFERASE"/>
    <property type="match status" value="1"/>
</dbReference>
<dbReference type="PANTHER" id="PTHR12215">
    <property type="entry name" value="PHOSPHOPANTETHEINE TRANSFERASE"/>
    <property type="match status" value="1"/>
</dbReference>
<evidence type="ECO:0000259" key="9">
    <source>
        <dbReference type="Pfam" id="PF01648"/>
    </source>
</evidence>
<sequence length="278" mass="32154">MTKTSVRWAFNWGEWSPSDKELKLAISCVQLEEKERLGKFVFRKELRASLIGRLLMRKFIADSTNIPFDKIELARDEITGRPFLKNPMTSVSFNISHQGNYTVLAGEMEACRIGVDVMKVEYSGGKSLPEFFRIMSRNFSPSEWKEIKGTMSTPESKQIAMFCRHWALKESYVKALSIGLTVDLKKLDFQTQSDLNDKDVVSDTILYKGEIKENWIFEETLIDCDHCVAVALEMRNEINHANNHFVKLKFEDLVKSAIPLHAEDDEYCKNYFKKSERP</sequence>
<protein>
    <recommendedName>
        <fullName evidence="3">L-aminoadipate-semialdehyde dehydrogenase-phosphopantetheinyl transferase</fullName>
        <ecNumber evidence="2">2.7.8.7</ecNumber>
    </recommendedName>
    <alternativeName>
        <fullName evidence="5">4'-phosphopantetheinyl transferase</fullName>
    </alternativeName>
    <alternativeName>
        <fullName evidence="6">Alpha-aminoadipic semialdehyde dehydrogenase-phosphopantetheinyl transferase</fullName>
    </alternativeName>
</protein>
<evidence type="ECO:0000256" key="6">
    <source>
        <dbReference type="ARBA" id="ARBA00033443"/>
    </source>
</evidence>
<dbReference type="InterPro" id="IPR055066">
    <property type="entry name" value="AASDHPPT_N"/>
</dbReference>
<comment type="catalytic activity">
    <reaction evidence="8">
        <text>apo-[ACP] + acetyl-CoA = acetyl-[ACP] + adenosine 3',5'-bisphosphate + H(+)</text>
        <dbReference type="Rhea" id="RHEA:46564"/>
        <dbReference type="Rhea" id="RHEA-COMP:9621"/>
        <dbReference type="Rhea" id="RHEA-COMP:9690"/>
        <dbReference type="ChEBI" id="CHEBI:15378"/>
        <dbReference type="ChEBI" id="CHEBI:29999"/>
        <dbReference type="ChEBI" id="CHEBI:57288"/>
        <dbReference type="ChEBI" id="CHEBI:58343"/>
        <dbReference type="ChEBI" id="CHEBI:78446"/>
    </reaction>
    <physiologicalReaction direction="left-to-right" evidence="8">
        <dbReference type="Rhea" id="RHEA:46565"/>
    </physiologicalReaction>
</comment>